<dbReference type="OrthoDB" id="5645662at2"/>
<dbReference type="EMBL" id="PYMH01000013">
    <property type="protein sequence ID" value="PSU31675.1"/>
    <property type="molecule type" value="Genomic_DNA"/>
</dbReference>
<keyword evidence="1" id="KW-1133">Transmembrane helix</keyword>
<dbReference type="Proteomes" id="UP000241222">
    <property type="component" value="Unassembled WGS sequence"/>
</dbReference>
<dbReference type="Pfam" id="PF07916">
    <property type="entry name" value="TraG_N"/>
    <property type="match status" value="1"/>
</dbReference>
<organism evidence="3 4">
    <name type="scientific">Photobacterium lutimaris</name>
    <dbReference type="NCBI Taxonomy" id="388278"/>
    <lineage>
        <taxon>Bacteria</taxon>
        <taxon>Pseudomonadati</taxon>
        <taxon>Pseudomonadota</taxon>
        <taxon>Gammaproteobacteria</taxon>
        <taxon>Vibrionales</taxon>
        <taxon>Vibrionaceae</taxon>
        <taxon>Photobacterium</taxon>
    </lineage>
</organism>
<comment type="caution">
    <text evidence="3">The sequence shown here is derived from an EMBL/GenBank/DDBJ whole genome shotgun (WGS) entry which is preliminary data.</text>
</comment>
<keyword evidence="4" id="KW-1185">Reference proteome</keyword>
<gene>
    <name evidence="3" type="ORF">C9I99_21035</name>
</gene>
<feature type="transmembrane region" description="Helical" evidence="1">
    <location>
        <begin position="373"/>
        <end position="394"/>
    </location>
</feature>
<reference evidence="3 4" key="1">
    <citation type="submission" date="2018-03" db="EMBL/GenBank/DDBJ databases">
        <title>Whole genome sequencing of Histamine producing bacteria.</title>
        <authorList>
            <person name="Butler K."/>
        </authorList>
    </citation>
    <scope>NUCLEOTIDE SEQUENCE [LARGE SCALE GENOMIC DNA]</scope>
    <source>
        <strain evidence="3 4">JCM 13586</strain>
    </source>
</reference>
<keyword evidence="1" id="KW-0472">Membrane</keyword>
<sequence>MLVVPEITGAFTIPYGIGIGTKIWQLLNETGLFLVPFAFAVLKGMIEARSQGAMEGSAAALSIKYIEKDFITKFAILLFFVMPFGSVTDQVSFKAYSCRGGDVSVLGDAATVVNIQPNLPNAAFIGERKLPLGVGFVHSLAVGSSQTLIGQTACDVNLNQSAMNSDNVAIAIDTHPLDYSIREFYKQCYVPAFENIQTAIANGEYNGGVRLMPKQEQFFSAELYGAYLGSTPGISSGPMTMNIPKSHWVGFGEFDDPSNPSVTNASCNNASQSIYNEIVDWFADNWQERLELAQATSIAYQGREGPVSPQDVFERYAHQSLIDTSAGTDKIFNTVLNSEAQKRSTTLSEKAARVATLIGQLEQHVAVNLYGQLGPVIISALIAFMYVAMPLVLIISGLSTMVLATFMYLIIFLFGTYYILDIAWYVDTILLSLANSAFGISTTGDLLGYLQTLSPMILLGGWSLMGTLMGINAIPVISALIASVSINAAKSGVAAGTFIGRVALKTSTSGFSSGATEVANKAAKATQQSLEAAQKFFGKN</sequence>
<evidence type="ECO:0000259" key="2">
    <source>
        <dbReference type="Pfam" id="PF07916"/>
    </source>
</evidence>
<feature type="domain" description="TraG N-terminal Proteobacteria" evidence="2">
    <location>
        <begin position="23"/>
        <end position="489"/>
    </location>
</feature>
<evidence type="ECO:0000313" key="3">
    <source>
        <dbReference type="EMBL" id="PSU31675.1"/>
    </source>
</evidence>
<feature type="transmembrane region" description="Helical" evidence="1">
    <location>
        <begin position="456"/>
        <end position="482"/>
    </location>
</feature>
<dbReference type="RefSeq" id="WP_107350806.1">
    <property type="nucleotide sequence ID" value="NZ_PYMH01000013.1"/>
</dbReference>
<evidence type="ECO:0000256" key="1">
    <source>
        <dbReference type="SAM" id="Phobius"/>
    </source>
</evidence>
<proteinExistence type="predicted"/>
<name>A0A2T3ITI6_9GAMM</name>
<keyword evidence="1" id="KW-0812">Transmembrane</keyword>
<feature type="transmembrane region" description="Helical" evidence="1">
    <location>
        <begin position="406"/>
        <end position="426"/>
    </location>
</feature>
<protein>
    <recommendedName>
        <fullName evidence="2">TraG N-terminal Proteobacteria domain-containing protein</fullName>
    </recommendedName>
</protein>
<dbReference type="InterPro" id="IPR012931">
    <property type="entry name" value="TraG_N_Proteobacteria"/>
</dbReference>
<accession>A0A2T3ITI6</accession>
<evidence type="ECO:0000313" key="4">
    <source>
        <dbReference type="Proteomes" id="UP000241222"/>
    </source>
</evidence>
<dbReference type="AlphaFoldDB" id="A0A2T3ITI6"/>